<evidence type="ECO:0000256" key="2">
    <source>
        <dbReference type="SAM" id="Phobius"/>
    </source>
</evidence>
<keyword evidence="2" id="KW-0472">Membrane</keyword>
<evidence type="ECO:0000256" key="1">
    <source>
        <dbReference type="SAM" id="MobiDB-lite"/>
    </source>
</evidence>
<dbReference type="Proteomes" id="UP001281024">
    <property type="component" value="Unassembled WGS sequence"/>
</dbReference>
<sequence>MAQTRKQEIRKQIRRAQNKPTPEEILAQRSITARRRVADTSAKSKKKSRFDYITITMAILMATITVFGIAIGLLTVF</sequence>
<dbReference type="RefSeq" id="WP_002816893.1">
    <property type="nucleotide sequence ID" value="NZ_CP014324.1"/>
</dbReference>
<dbReference type="InterPro" id="IPR025270">
    <property type="entry name" value="DUF4044"/>
</dbReference>
<evidence type="ECO:0000313" key="7">
    <source>
        <dbReference type="Proteomes" id="UP000294726"/>
    </source>
</evidence>
<dbReference type="Pfam" id="PF13253">
    <property type="entry name" value="DUF4044"/>
    <property type="match status" value="1"/>
</dbReference>
<reference evidence="5 7" key="2">
    <citation type="submission" date="2018-08" db="EMBL/GenBank/DDBJ databases">
        <authorList>
            <person name="Lorentzen P. G. S. M."/>
        </authorList>
    </citation>
    <scope>NUCLEOTIDE SEQUENCE [LARGE SCALE GENOMIC DNA]</scope>
    <source>
        <strain evidence="5 7">CRBO_1381</strain>
    </source>
</reference>
<name>A0A483B9Y1_OENOE</name>
<dbReference type="EMBL" id="MLOK01000018">
    <property type="protein sequence ID" value="OIM22009.1"/>
    <property type="molecule type" value="Genomic_DNA"/>
</dbReference>
<evidence type="ECO:0000313" key="3">
    <source>
        <dbReference type="EMBL" id="MDV7715080.1"/>
    </source>
</evidence>
<dbReference type="EMBL" id="WERV01000003">
    <property type="protein sequence ID" value="MDV7715080.1"/>
    <property type="molecule type" value="Genomic_DNA"/>
</dbReference>
<feature type="transmembrane region" description="Helical" evidence="2">
    <location>
        <begin position="52"/>
        <end position="74"/>
    </location>
</feature>
<dbReference type="Proteomes" id="UP000294726">
    <property type="component" value="Chromosome"/>
</dbReference>
<keyword evidence="2" id="KW-0812">Transmembrane</keyword>
<accession>A0A483B9Y1</accession>
<dbReference type="Proteomes" id="UP000181728">
    <property type="component" value="Unassembled WGS sequence"/>
</dbReference>
<evidence type="ECO:0000313" key="4">
    <source>
        <dbReference type="EMBL" id="OIM22009.1"/>
    </source>
</evidence>
<reference evidence="4 6" key="1">
    <citation type="journal article" date="2016" name="BMC Genomics">
        <title>Consensus pan-genome assembly of the specialised wine bacterium Oenococcus oeni.</title>
        <authorList>
            <person name="Sternes P.R."/>
            <person name="Borneman A.R."/>
        </authorList>
    </citation>
    <scope>NUCLEOTIDE SEQUENCE [LARGE SCALE GENOMIC DNA]</scope>
    <source>
        <strain evidence="4 6">AWRIB661</strain>
    </source>
</reference>
<keyword evidence="2" id="KW-1133">Transmembrane helix</keyword>
<gene>
    <name evidence="4" type="ORF">ATX59_01330</name>
    <name evidence="3" type="ORF">GA838_04760</name>
    <name evidence="5" type="ORF">OENI_0252</name>
</gene>
<protein>
    <submittedName>
        <fullName evidence="3">DUF4044 domain-containing protein</fullName>
    </submittedName>
</protein>
<dbReference type="AlphaFoldDB" id="A0A483B9Y1"/>
<feature type="compositionally biased region" description="Basic and acidic residues" evidence="1">
    <location>
        <begin position="1"/>
        <end position="11"/>
    </location>
</feature>
<evidence type="ECO:0000313" key="5">
    <source>
        <dbReference type="EMBL" id="VDB97248.1"/>
    </source>
</evidence>
<reference evidence="3" key="3">
    <citation type="submission" date="2019-10" db="EMBL/GenBank/DDBJ databases">
        <title>Malate fermentation in French cider.</title>
        <authorList>
            <person name="Cousin F.J."/>
            <person name="Medina Fernandez S."/>
            <person name="Misery B."/>
            <person name="Laplace J.-M."/>
            <person name="Cretenet M."/>
        </authorList>
    </citation>
    <scope>NUCLEOTIDE SEQUENCE</scope>
    <source>
        <strain evidence="3">UCMA15129</strain>
    </source>
</reference>
<dbReference type="GeneID" id="75065086"/>
<proteinExistence type="predicted"/>
<evidence type="ECO:0000313" key="8">
    <source>
        <dbReference type="Proteomes" id="UP001281024"/>
    </source>
</evidence>
<dbReference type="EMBL" id="LR031358">
    <property type="protein sequence ID" value="VDB97248.1"/>
    <property type="molecule type" value="Genomic_DNA"/>
</dbReference>
<organism evidence="3 8">
    <name type="scientific">Oenococcus oeni</name>
    <name type="common">Leuconostoc oenos</name>
    <dbReference type="NCBI Taxonomy" id="1247"/>
    <lineage>
        <taxon>Bacteria</taxon>
        <taxon>Bacillati</taxon>
        <taxon>Bacillota</taxon>
        <taxon>Bacilli</taxon>
        <taxon>Lactobacillales</taxon>
        <taxon>Lactobacillaceae</taxon>
        <taxon>Oenococcus</taxon>
    </lineage>
</organism>
<feature type="region of interest" description="Disordered" evidence="1">
    <location>
        <begin position="1"/>
        <end position="30"/>
    </location>
</feature>
<evidence type="ECO:0000313" key="6">
    <source>
        <dbReference type="Proteomes" id="UP000181728"/>
    </source>
</evidence>